<comment type="caution">
    <text evidence="2">The sequence shown here is derived from an EMBL/GenBank/DDBJ whole genome shotgun (WGS) entry which is preliminary data.</text>
</comment>
<feature type="region of interest" description="Disordered" evidence="1">
    <location>
        <begin position="1"/>
        <end position="75"/>
    </location>
</feature>
<dbReference type="GeneID" id="91553970"/>
<evidence type="ECO:0000313" key="3">
    <source>
        <dbReference type="Proteomes" id="UP001231675"/>
    </source>
</evidence>
<feature type="compositionally biased region" description="Low complexity" evidence="1">
    <location>
        <begin position="19"/>
        <end position="53"/>
    </location>
</feature>
<name>A0ABT9LLT1_STRGD</name>
<keyword evidence="3" id="KW-1185">Reference proteome</keyword>
<evidence type="ECO:0000256" key="1">
    <source>
        <dbReference type="SAM" id="MobiDB-lite"/>
    </source>
</evidence>
<dbReference type="EMBL" id="JAURUD010000001">
    <property type="protein sequence ID" value="MDP9684487.1"/>
    <property type="molecule type" value="Genomic_DNA"/>
</dbReference>
<protein>
    <recommendedName>
        <fullName evidence="4">Gliding motility protein</fullName>
    </recommendedName>
</protein>
<evidence type="ECO:0008006" key="4">
    <source>
        <dbReference type="Google" id="ProtNLM"/>
    </source>
</evidence>
<sequence>MGVFARLLRRSKATEEASDAGARSGTAAGATAAGEAVGTGREPAELEAAGAGAVEIPQQSAGEAAGHEAGEGART</sequence>
<accession>A0ABT9LLT1</accession>
<proteinExistence type="predicted"/>
<reference evidence="2 3" key="1">
    <citation type="submission" date="2023-07" db="EMBL/GenBank/DDBJ databases">
        <title>Sequencing the genomes of 1000 actinobacteria strains.</title>
        <authorList>
            <person name="Klenk H.-P."/>
        </authorList>
    </citation>
    <scope>NUCLEOTIDE SEQUENCE [LARGE SCALE GENOMIC DNA]</scope>
    <source>
        <strain evidence="2 3">DSM 40229</strain>
    </source>
</reference>
<evidence type="ECO:0000313" key="2">
    <source>
        <dbReference type="EMBL" id="MDP9684487.1"/>
    </source>
</evidence>
<dbReference type="Proteomes" id="UP001231675">
    <property type="component" value="Unassembled WGS sequence"/>
</dbReference>
<gene>
    <name evidence="2" type="ORF">J2S47_004989</name>
</gene>
<feature type="compositionally biased region" description="Basic and acidic residues" evidence="1">
    <location>
        <begin position="65"/>
        <end position="75"/>
    </location>
</feature>
<dbReference type="RefSeq" id="WP_189420889.1">
    <property type="nucleotide sequence ID" value="NZ_BMSM01000014.1"/>
</dbReference>
<organism evidence="2 3">
    <name type="scientific">Streptomyces griseoviridis</name>
    <dbReference type="NCBI Taxonomy" id="45398"/>
    <lineage>
        <taxon>Bacteria</taxon>
        <taxon>Bacillati</taxon>
        <taxon>Actinomycetota</taxon>
        <taxon>Actinomycetes</taxon>
        <taxon>Kitasatosporales</taxon>
        <taxon>Streptomycetaceae</taxon>
        <taxon>Streptomyces</taxon>
    </lineage>
</organism>